<dbReference type="PANTHER" id="PTHR15712">
    <property type="entry name" value="ARMADILLO REPEAT CONTAINING PROTEIN"/>
    <property type="match status" value="1"/>
</dbReference>
<comment type="similarity">
    <text evidence="3">Belongs to the eutherian X-chromosome-specific Armcx family.</text>
</comment>
<reference evidence="10" key="2">
    <citation type="submission" date="2017-10" db="EMBL/GenBank/DDBJ databases">
        <title>Ladona fulva Genome sequencing and assembly.</title>
        <authorList>
            <person name="Murali S."/>
            <person name="Richards S."/>
            <person name="Bandaranaike D."/>
            <person name="Bellair M."/>
            <person name="Blankenburg K."/>
            <person name="Chao H."/>
            <person name="Dinh H."/>
            <person name="Doddapaneni H."/>
            <person name="Dugan-Rocha S."/>
            <person name="Elkadiri S."/>
            <person name="Gnanaolivu R."/>
            <person name="Hernandez B."/>
            <person name="Skinner E."/>
            <person name="Javaid M."/>
            <person name="Lee S."/>
            <person name="Li M."/>
            <person name="Ming W."/>
            <person name="Munidasa M."/>
            <person name="Muniz J."/>
            <person name="Nguyen L."/>
            <person name="Hughes D."/>
            <person name="Osuji N."/>
            <person name="Pu L.-L."/>
            <person name="Puazo M."/>
            <person name="Qu C."/>
            <person name="Quiroz J."/>
            <person name="Raj R."/>
            <person name="Weissenberger G."/>
            <person name="Xin Y."/>
            <person name="Zou X."/>
            <person name="Han Y."/>
            <person name="Worley K."/>
            <person name="Muzny D."/>
            <person name="Gibbs R."/>
        </authorList>
    </citation>
    <scope>NUCLEOTIDE SEQUENCE</scope>
    <source>
        <strain evidence="10">Sampled in the wild</strain>
    </source>
</reference>
<dbReference type="GO" id="GO:0031966">
    <property type="term" value="C:mitochondrial membrane"/>
    <property type="evidence" value="ECO:0007669"/>
    <property type="project" value="UniProtKB-SubCell"/>
</dbReference>
<organism evidence="10 11">
    <name type="scientific">Ladona fulva</name>
    <name type="common">Scarce chaser dragonfly</name>
    <name type="synonym">Libellula fulva</name>
    <dbReference type="NCBI Taxonomy" id="123851"/>
    <lineage>
        <taxon>Eukaryota</taxon>
        <taxon>Metazoa</taxon>
        <taxon>Ecdysozoa</taxon>
        <taxon>Arthropoda</taxon>
        <taxon>Hexapoda</taxon>
        <taxon>Insecta</taxon>
        <taxon>Pterygota</taxon>
        <taxon>Palaeoptera</taxon>
        <taxon>Odonata</taxon>
        <taxon>Epiprocta</taxon>
        <taxon>Anisoptera</taxon>
        <taxon>Libelluloidea</taxon>
        <taxon>Libellulidae</taxon>
        <taxon>Ladona</taxon>
    </lineage>
</organism>
<dbReference type="EMBL" id="KZ308333">
    <property type="protein sequence ID" value="KAG8227666.1"/>
    <property type="molecule type" value="Genomic_DNA"/>
</dbReference>
<feature type="domain" description="Armadillo repeat-containing" evidence="9">
    <location>
        <begin position="2"/>
        <end position="161"/>
    </location>
</feature>
<evidence type="ECO:0000259" key="9">
    <source>
        <dbReference type="Pfam" id="PF04826"/>
    </source>
</evidence>
<keyword evidence="5" id="KW-0735">Signal-anchor</keyword>
<comment type="caution">
    <text evidence="10">The sequence shown here is derived from an EMBL/GenBank/DDBJ whole genome shotgun (WGS) entry which is preliminary data.</text>
</comment>
<dbReference type="InterPro" id="IPR051303">
    <property type="entry name" value="Armcx_regulator"/>
</dbReference>
<proteinExistence type="inferred from homology"/>
<evidence type="ECO:0000256" key="8">
    <source>
        <dbReference type="ARBA" id="ARBA00023136"/>
    </source>
</evidence>
<gene>
    <name evidence="10" type="ORF">J437_LFUL006977</name>
</gene>
<dbReference type="InterPro" id="IPR011989">
    <property type="entry name" value="ARM-like"/>
</dbReference>
<evidence type="ECO:0000256" key="4">
    <source>
        <dbReference type="ARBA" id="ARBA00022692"/>
    </source>
</evidence>
<keyword evidence="7" id="KW-0496">Mitochondrion</keyword>
<sequence length="224" mass="25194">MREAGCLFTLQNLLSYRNSAVQLAAIKTLGNLALNEENQKELKGAVPILLSFVTKNLQSDKLTLSALLTLTNIAVLQDWHDEFYPVLHTLYNLVDTGNPQVKLQSLKLLVNLSCNEDMVPSLLAAQAPRRLIYLLDPSTNEEILLRVLTLLANLTVSAKEQQLDPTIDLPAEDKAASPETIRYAAIYGVNIYEKIRCKVFVLMNQHMNEDIRMQARKIYEAIKS</sequence>
<accession>A0A8K0K4L7</accession>
<dbReference type="InterPro" id="IPR006911">
    <property type="entry name" value="ARM-rpt_dom"/>
</dbReference>
<protein>
    <recommendedName>
        <fullName evidence="9">Armadillo repeat-containing domain-containing protein</fullName>
    </recommendedName>
</protein>
<comment type="subcellular location">
    <subcellularLocation>
        <location evidence="1">Membrane</location>
        <topology evidence="1">Single-pass membrane protein</topology>
    </subcellularLocation>
    <subcellularLocation>
        <location evidence="2">Mitochondrion membrane</location>
    </subcellularLocation>
</comment>
<keyword evidence="4" id="KW-0812">Transmembrane</keyword>
<dbReference type="Pfam" id="PF04826">
    <property type="entry name" value="Arm_2"/>
    <property type="match status" value="1"/>
</dbReference>
<keyword evidence="6" id="KW-1133">Transmembrane helix</keyword>
<dbReference type="InterPro" id="IPR016024">
    <property type="entry name" value="ARM-type_fold"/>
</dbReference>
<evidence type="ECO:0000256" key="1">
    <source>
        <dbReference type="ARBA" id="ARBA00004167"/>
    </source>
</evidence>
<name>A0A8K0K4L7_LADFU</name>
<evidence type="ECO:0000256" key="6">
    <source>
        <dbReference type="ARBA" id="ARBA00022989"/>
    </source>
</evidence>
<dbReference type="OrthoDB" id="10017790at2759"/>
<reference evidence="10" key="1">
    <citation type="submission" date="2013-04" db="EMBL/GenBank/DDBJ databases">
        <authorList>
            <person name="Qu J."/>
            <person name="Murali S.C."/>
            <person name="Bandaranaike D."/>
            <person name="Bellair M."/>
            <person name="Blankenburg K."/>
            <person name="Chao H."/>
            <person name="Dinh H."/>
            <person name="Doddapaneni H."/>
            <person name="Downs B."/>
            <person name="Dugan-Rocha S."/>
            <person name="Elkadiri S."/>
            <person name="Gnanaolivu R.D."/>
            <person name="Hernandez B."/>
            <person name="Javaid M."/>
            <person name="Jayaseelan J.C."/>
            <person name="Lee S."/>
            <person name="Li M."/>
            <person name="Ming W."/>
            <person name="Munidasa M."/>
            <person name="Muniz J."/>
            <person name="Nguyen L."/>
            <person name="Ongeri F."/>
            <person name="Osuji N."/>
            <person name="Pu L.-L."/>
            <person name="Puazo M."/>
            <person name="Qu C."/>
            <person name="Quiroz J."/>
            <person name="Raj R."/>
            <person name="Weissenberger G."/>
            <person name="Xin Y."/>
            <person name="Zou X."/>
            <person name="Han Y."/>
            <person name="Richards S."/>
            <person name="Worley K."/>
            <person name="Muzny D."/>
            <person name="Gibbs R."/>
        </authorList>
    </citation>
    <scope>NUCLEOTIDE SEQUENCE</scope>
    <source>
        <strain evidence="10">Sampled in the wild</strain>
    </source>
</reference>
<dbReference type="SMART" id="SM00185">
    <property type="entry name" value="ARM"/>
    <property type="match status" value="3"/>
</dbReference>
<dbReference type="PANTHER" id="PTHR15712:SF23">
    <property type="entry name" value="ARMADILLO REPEAT CONTAINING 10"/>
    <property type="match status" value="1"/>
</dbReference>
<dbReference type="InterPro" id="IPR000225">
    <property type="entry name" value="Armadillo"/>
</dbReference>
<dbReference type="SUPFAM" id="SSF48371">
    <property type="entry name" value="ARM repeat"/>
    <property type="match status" value="1"/>
</dbReference>
<evidence type="ECO:0000313" key="11">
    <source>
        <dbReference type="Proteomes" id="UP000792457"/>
    </source>
</evidence>
<dbReference type="Gene3D" id="1.25.10.10">
    <property type="entry name" value="Leucine-rich Repeat Variant"/>
    <property type="match status" value="1"/>
</dbReference>
<evidence type="ECO:0000256" key="7">
    <source>
        <dbReference type="ARBA" id="ARBA00023128"/>
    </source>
</evidence>
<evidence type="ECO:0000256" key="5">
    <source>
        <dbReference type="ARBA" id="ARBA00022968"/>
    </source>
</evidence>
<evidence type="ECO:0000256" key="2">
    <source>
        <dbReference type="ARBA" id="ARBA00004325"/>
    </source>
</evidence>
<evidence type="ECO:0000256" key="3">
    <source>
        <dbReference type="ARBA" id="ARBA00010553"/>
    </source>
</evidence>
<keyword evidence="8" id="KW-0472">Membrane</keyword>
<dbReference type="Proteomes" id="UP000792457">
    <property type="component" value="Unassembled WGS sequence"/>
</dbReference>
<evidence type="ECO:0000313" key="10">
    <source>
        <dbReference type="EMBL" id="KAG8227666.1"/>
    </source>
</evidence>
<dbReference type="AlphaFoldDB" id="A0A8K0K4L7"/>
<keyword evidence="11" id="KW-1185">Reference proteome</keyword>